<keyword evidence="11" id="KW-1185">Reference proteome</keyword>
<evidence type="ECO:0000256" key="3">
    <source>
        <dbReference type="ARBA" id="ARBA00022723"/>
    </source>
</evidence>
<keyword evidence="5" id="KW-0378">Hydrolase</keyword>
<dbReference type="Proteomes" id="UP000579812">
    <property type="component" value="Unassembled WGS sequence"/>
</dbReference>
<dbReference type="InterPro" id="IPR003653">
    <property type="entry name" value="Peptidase_C48_C"/>
</dbReference>
<accession>A0A7J6DFR9</accession>
<evidence type="ECO:0000259" key="8">
    <source>
        <dbReference type="Pfam" id="PF00628"/>
    </source>
</evidence>
<sequence>MTTNYRKPMTQIVMQKIGSALSKIKYYRKNCTIVQQHSFKNVCIIARRYREHILQHNLPDRILQKCFSVKKGRLEDSEEKWAKKSVWARKGNKTKYFHTPDVIPSPKAKSSKPSVGHPKSSKEGDCVKIESKISQEAKASVRQRKSRNTTPHRVKGVSKTSQASEAQTKTENKETDSVEVVSDTSQESKASVRQQRSRRIKPHQVKGASKPSQASKASVTKHKGKKEKTDTEATTHACHDDIVNFENYDAIIGFMQVHSNHWKFLYLNRTLQKAFVVDPQGNDEEKDSALAAKRFRQYFKMRQIVHNKTDWVDVKWTTGVLTHNIQKDGYSCGIYVMQMAKETVEAFPMIPSEIIIPSNKHLLSELRKEMAVTILESSVFNPKQHCSLCGKESPVGSVGLNTWIQCSNCERWYHSVCLGMTKKEAL</sequence>
<feature type="compositionally biased region" description="Basic residues" evidence="7">
    <location>
        <begin position="141"/>
        <end position="156"/>
    </location>
</feature>
<keyword evidence="3" id="KW-0479">Metal-binding</keyword>
<proteinExistence type="inferred from homology"/>
<dbReference type="Gene3D" id="3.30.40.10">
    <property type="entry name" value="Zinc/RING finger domain, C3HC4 (zinc finger)"/>
    <property type="match status" value="1"/>
</dbReference>
<gene>
    <name evidence="10" type="ORF">G5714_000140</name>
</gene>
<feature type="compositionally biased region" description="Basic residues" evidence="7">
    <location>
        <begin position="195"/>
        <end position="204"/>
    </location>
</feature>
<evidence type="ECO:0000256" key="1">
    <source>
        <dbReference type="ARBA" id="ARBA00005234"/>
    </source>
</evidence>
<comment type="similarity">
    <text evidence="1">Belongs to the peptidase C48 family.</text>
</comment>
<evidence type="ECO:0000259" key="9">
    <source>
        <dbReference type="Pfam" id="PF02902"/>
    </source>
</evidence>
<dbReference type="InterPro" id="IPR019787">
    <property type="entry name" value="Znf_PHD-finger"/>
</dbReference>
<feature type="compositionally biased region" description="Polar residues" evidence="7">
    <location>
        <begin position="182"/>
        <end position="194"/>
    </location>
</feature>
<keyword evidence="2" id="KW-0645">Protease</keyword>
<name>A0A7J6DFR9_9TELE</name>
<feature type="compositionally biased region" description="Polar residues" evidence="7">
    <location>
        <begin position="158"/>
        <end position="167"/>
    </location>
</feature>
<comment type="caution">
    <text evidence="10">The sequence shown here is derived from an EMBL/GenBank/DDBJ whole genome shotgun (WGS) entry which is preliminary data.</text>
</comment>
<evidence type="ECO:0000313" key="11">
    <source>
        <dbReference type="Proteomes" id="UP000579812"/>
    </source>
</evidence>
<dbReference type="SUPFAM" id="SSF57903">
    <property type="entry name" value="FYVE/PHD zinc finger"/>
    <property type="match status" value="1"/>
</dbReference>
<dbReference type="Gene3D" id="3.40.395.10">
    <property type="entry name" value="Adenoviral Proteinase, Chain A"/>
    <property type="match status" value="1"/>
</dbReference>
<evidence type="ECO:0000256" key="4">
    <source>
        <dbReference type="ARBA" id="ARBA00022771"/>
    </source>
</evidence>
<evidence type="ECO:0000256" key="5">
    <source>
        <dbReference type="ARBA" id="ARBA00022801"/>
    </source>
</evidence>
<dbReference type="InterPro" id="IPR038765">
    <property type="entry name" value="Papain-like_cys_pep_sf"/>
</dbReference>
<feature type="compositionally biased region" description="Basic and acidic residues" evidence="7">
    <location>
        <begin position="120"/>
        <end position="135"/>
    </location>
</feature>
<dbReference type="SUPFAM" id="SSF54001">
    <property type="entry name" value="Cysteine proteinases"/>
    <property type="match status" value="1"/>
</dbReference>
<protein>
    <recommendedName>
        <fullName evidence="12">Ubiquitin-like protease family profile domain-containing protein</fullName>
    </recommendedName>
</protein>
<dbReference type="GO" id="GO:0006508">
    <property type="term" value="P:proteolysis"/>
    <property type="evidence" value="ECO:0007669"/>
    <property type="project" value="UniProtKB-KW"/>
</dbReference>
<evidence type="ECO:0000256" key="7">
    <source>
        <dbReference type="SAM" id="MobiDB-lite"/>
    </source>
</evidence>
<dbReference type="InterPro" id="IPR013083">
    <property type="entry name" value="Znf_RING/FYVE/PHD"/>
</dbReference>
<dbReference type="EMBL" id="JAAMOB010000001">
    <property type="protein sequence ID" value="KAF4118089.1"/>
    <property type="molecule type" value="Genomic_DNA"/>
</dbReference>
<dbReference type="GO" id="GO:0008234">
    <property type="term" value="F:cysteine-type peptidase activity"/>
    <property type="evidence" value="ECO:0007669"/>
    <property type="project" value="InterPro"/>
</dbReference>
<dbReference type="GO" id="GO:0008270">
    <property type="term" value="F:zinc ion binding"/>
    <property type="evidence" value="ECO:0007669"/>
    <property type="project" value="UniProtKB-KW"/>
</dbReference>
<feature type="compositionally biased region" description="Low complexity" evidence="7">
    <location>
        <begin position="104"/>
        <end position="114"/>
    </location>
</feature>
<organism evidence="10 11">
    <name type="scientific">Onychostoma macrolepis</name>
    <dbReference type="NCBI Taxonomy" id="369639"/>
    <lineage>
        <taxon>Eukaryota</taxon>
        <taxon>Metazoa</taxon>
        <taxon>Chordata</taxon>
        <taxon>Craniata</taxon>
        <taxon>Vertebrata</taxon>
        <taxon>Euteleostomi</taxon>
        <taxon>Actinopterygii</taxon>
        <taxon>Neopterygii</taxon>
        <taxon>Teleostei</taxon>
        <taxon>Ostariophysi</taxon>
        <taxon>Cypriniformes</taxon>
        <taxon>Cyprinidae</taxon>
        <taxon>Acrossocheilinae</taxon>
        <taxon>Onychostoma</taxon>
    </lineage>
</organism>
<reference evidence="10 11" key="1">
    <citation type="submission" date="2020-04" db="EMBL/GenBank/DDBJ databases">
        <title>Chromosome-level genome assembly of a cyprinid fish Onychostoma macrolepis by integration of Nanopore Sequencing, Bionano and Hi-C technology.</title>
        <authorList>
            <person name="Wang D."/>
        </authorList>
    </citation>
    <scope>NUCLEOTIDE SEQUENCE [LARGE SCALE GENOMIC DNA]</scope>
    <source>
        <strain evidence="10">SWU-2019</strain>
        <tissue evidence="10">Muscle</tissue>
    </source>
</reference>
<keyword evidence="4" id="KW-0863">Zinc-finger</keyword>
<dbReference type="CDD" id="cd15517">
    <property type="entry name" value="PHD_TCF19_like"/>
    <property type="match status" value="1"/>
</dbReference>
<dbReference type="InterPro" id="IPR011011">
    <property type="entry name" value="Znf_FYVE_PHD"/>
</dbReference>
<dbReference type="Pfam" id="PF02902">
    <property type="entry name" value="Peptidase_C48"/>
    <property type="match status" value="1"/>
</dbReference>
<evidence type="ECO:0000313" key="10">
    <source>
        <dbReference type="EMBL" id="KAF4118089.1"/>
    </source>
</evidence>
<evidence type="ECO:0000256" key="6">
    <source>
        <dbReference type="ARBA" id="ARBA00022833"/>
    </source>
</evidence>
<evidence type="ECO:0008006" key="12">
    <source>
        <dbReference type="Google" id="ProtNLM"/>
    </source>
</evidence>
<feature type="domain" description="PHD-type" evidence="8">
    <location>
        <begin position="386"/>
        <end position="423"/>
    </location>
</feature>
<feature type="region of interest" description="Disordered" evidence="7">
    <location>
        <begin position="96"/>
        <end position="234"/>
    </location>
</feature>
<keyword evidence="6" id="KW-0862">Zinc</keyword>
<evidence type="ECO:0000256" key="2">
    <source>
        <dbReference type="ARBA" id="ARBA00022670"/>
    </source>
</evidence>
<feature type="domain" description="Ubiquitin-like protease family profile" evidence="9">
    <location>
        <begin position="218"/>
        <end position="374"/>
    </location>
</feature>
<dbReference type="AlphaFoldDB" id="A0A7J6DFR9"/>
<dbReference type="Pfam" id="PF00628">
    <property type="entry name" value="PHD"/>
    <property type="match status" value="1"/>
</dbReference>